<comment type="caution">
    <text evidence="1">The sequence shown here is derived from an EMBL/GenBank/DDBJ whole genome shotgun (WGS) entry which is preliminary data.</text>
</comment>
<keyword evidence="2" id="KW-1185">Reference proteome</keyword>
<gene>
    <name evidence="1" type="ORF">KQI88_03125</name>
</gene>
<organism evidence="1 2">
    <name type="scientific">Alkaliphilus flagellatus</name>
    <dbReference type="NCBI Taxonomy" id="2841507"/>
    <lineage>
        <taxon>Bacteria</taxon>
        <taxon>Bacillati</taxon>
        <taxon>Bacillota</taxon>
        <taxon>Clostridia</taxon>
        <taxon>Peptostreptococcales</taxon>
        <taxon>Natronincolaceae</taxon>
        <taxon>Alkaliphilus</taxon>
    </lineage>
</organism>
<dbReference type="PANTHER" id="PTHR37691:SF1">
    <property type="entry name" value="BLR3518 PROTEIN"/>
    <property type="match status" value="1"/>
</dbReference>
<proteinExistence type="predicted"/>
<sequence>MEGFNVVFHINESIKWAMLLANVSNLIKDLGQENIVIKVVANGAAVVDYISNDNKDNNELLNRISELWKLGVDFIACKNSLVGNKINENLLPKFVTIVPAGVTELVKRQSEGYSYIRP</sequence>
<evidence type="ECO:0000313" key="1">
    <source>
        <dbReference type="EMBL" id="MBU5675408.1"/>
    </source>
</evidence>
<dbReference type="RefSeq" id="WP_216414891.1">
    <property type="nucleotide sequence ID" value="NZ_JAHLQK010000001.1"/>
</dbReference>
<reference evidence="1 2" key="1">
    <citation type="submission" date="2021-06" db="EMBL/GenBank/DDBJ databases">
        <authorList>
            <person name="Sun Q."/>
            <person name="Li D."/>
        </authorList>
    </citation>
    <scope>NUCLEOTIDE SEQUENCE [LARGE SCALE GENOMIC DNA]</scope>
    <source>
        <strain evidence="1 2">MSJ-5</strain>
    </source>
</reference>
<dbReference type="InterPro" id="IPR003787">
    <property type="entry name" value="Sulphur_relay_DsrE/F-like"/>
</dbReference>
<dbReference type="EMBL" id="JAHLQK010000001">
    <property type="protein sequence ID" value="MBU5675408.1"/>
    <property type="molecule type" value="Genomic_DNA"/>
</dbReference>
<dbReference type="Proteomes" id="UP000779508">
    <property type="component" value="Unassembled WGS sequence"/>
</dbReference>
<dbReference type="Pfam" id="PF02635">
    <property type="entry name" value="DsrE"/>
    <property type="match status" value="1"/>
</dbReference>
<dbReference type="PANTHER" id="PTHR37691">
    <property type="entry name" value="BLR3518 PROTEIN"/>
    <property type="match status" value="1"/>
</dbReference>
<name>A0ABS6FZB3_9FIRM</name>
<protein>
    <submittedName>
        <fullName evidence="1">DsrE family protein</fullName>
    </submittedName>
</protein>
<evidence type="ECO:0000313" key="2">
    <source>
        <dbReference type="Proteomes" id="UP000779508"/>
    </source>
</evidence>
<accession>A0ABS6FZB3</accession>